<evidence type="ECO:0000313" key="2">
    <source>
        <dbReference type="EMBL" id="RAR13146.1"/>
    </source>
</evidence>
<feature type="domain" description="PRISE-like Rossmann-fold" evidence="1">
    <location>
        <begin position="1"/>
        <end position="343"/>
    </location>
</feature>
<keyword evidence="3" id="KW-1185">Reference proteome</keyword>
<organism evidence="2 3">
    <name type="scientific">Stemphylium lycopersici</name>
    <name type="common">Tomato gray leaf spot disease fungus</name>
    <name type="synonym">Thyrospora lycopersici</name>
    <dbReference type="NCBI Taxonomy" id="183478"/>
    <lineage>
        <taxon>Eukaryota</taxon>
        <taxon>Fungi</taxon>
        <taxon>Dikarya</taxon>
        <taxon>Ascomycota</taxon>
        <taxon>Pezizomycotina</taxon>
        <taxon>Dothideomycetes</taxon>
        <taxon>Pleosporomycetidae</taxon>
        <taxon>Pleosporales</taxon>
        <taxon>Pleosporineae</taxon>
        <taxon>Pleosporaceae</taxon>
        <taxon>Stemphylium</taxon>
    </lineage>
</organism>
<evidence type="ECO:0000259" key="1">
    <source>
        <dbReference type="Pfam" id="PF22917"/>
    </source>
</evidence>
<dbReference type="Pfam" id="PF22917">
    <property type="entry name" value="PRISE"/>
    <property type="match status" value="1"/>
</dbReference>
<proteinExistence type="predicted"/>
<gene>
    <name evidence="2" type="ORF">DDE83_003531</name>
</gene>
<dbReference type="OrthoDB" id="1731983at2759"/>
<reference evidence="3" key="1">
    <citation type="submission" date="2018-05" db="EMBL/GenBank/DDBJ databases">
        <title>Draft genome sequence of Stemphylium lycopersici strain CIDEFI 213.</title>
        <authorList>
            <person name="Medina R."/>
            <person name="Franco M.E.E."/>
            <person name="Lucentini C.G."/>
            <person name="Saparrat M.C.N."/>
            <person name="Balatti P.A."/>
        </authorList>
    </citation>
    <scope>NUCLEOTIDE SEQUENCE [LARGE SCALE GENOMIC DNA]</scope>
    <source>
        <strain evidence="3">CIDEFI 213</strain>
    </source>
</reference>
<dbReference type="EMBL" id="QGDH01000040">
    <property type="protein sequence ID" value="RAR13146.1"/>
    <property type="molecule type" value="Genomic_DNA"/>
</dbReference>
<dbReference type="Gene3D" id="3.40.50.720">
    <property type="entry name" value="NAD(P)-binding Rossmann-like Domain"/>
    <property type="match status" value="1"/>
</dbReference>
<dbReference type="PANTHER" id="PTHR32487:SF8">
    <property type="entry name" value="NAD-DEPENDENT EPIMERASE_DEHYDRATASE DOMAIN-CONTAINING PROTEIN"/>
    <property type="match status" value="1"/>
</dbReference>
<accession>A0A364N7A1</accession>
<comment type="caution">
    <text evidence="2">The sequence shown here is derived from an EMBL/GenBank/DDBJ whole genome shotgun (WGS) entry which is preliminary data.</text>
</comment>
<dbReference type="PANTHER" id="PTHR32487">
    <property type="entry name" value="3-OXO-DELTA(4,5)-STEROID 5-BETA-REDUCTASE"/>
    <property type="match status" value="1"/>
</dbReference>
<dbReference type="AlphaFoldDB" id="A0A364N7A1"/>
<dbReference type="InterPro" id="IPR055222">
    <property type="entry name" value="PRISE-like_Rossmann-fold"/>
</dbReference>
<dbReference type="STRING" id="183478.A0A364N7A1"/>
<sequence>MVSGIDLLANSQESLEKELVQKIPDIAQVTHVYYFAYKASQDLHKELAESVDMFAKAVKAVDKLCSALEFVVLQIGSKIYGCHLRAMLPWYDAAAPPGTTQPPLPSPPLSESAPRLPSPFAELLFYHPQIDFITEYSKGKSWSFIETRPDLIIGFVPNQNFYSLGTTMALYLSLWKEVHGDGAECPFPGTTKVYKALSNDSSSDMIARQTIHLTLSPSAPKGGVYNVADSKTPYSWEQKWPVVCSYFNLKAMGPLSEPIDMRHFIRDNMTAWLAMEKRYGLQSGHIDGGRGMQISEHLLMTKFDFDRHFDMTKMYSTGFTEERGPKDTWWKVFDRMRKARIIP</sequence>
<evidence type="ECO:0000313" key="3">
    <source>
        <dbReference type="Proteomes" id="UP000249619"/>
    </source>
</evidence>
<dbReference type="Proteomes" id="UP000249619">
    <property type="component" value="Unassembled WGS sequence"/>
</dbReference>
<name>A0A364N7A1_STELY</name>
<protein>
    <submittedName>
        <fullName evidence="2">Sirq protein</fullName>
    </submittedName>
</protein>